<keyword evidence="4" id="KW-1185">Reference proteome</keyword>
<evidence type="ECO:0000256" key="1">
    <source>
        <dbReference type="SAM" id="MobiDB-lite"/>
    </source>
</evidence>
<protein>
    <recommendedName>
        <fullName evidence="2">MADF domain-containing protein</fullName>
    </recommendedName>
</protein>
<feature type="region of interest" description="Disordered" evidence="1">
    <location>
        <begin position="106"/>
        <end position="203"/>
    </location>
</feature>
<evidence type="ECO:0000313" key="3">
    <source>
        <dbReference type="EMBL" id="CAH1100881.1"/>
    </source>
</evidence>
<gene>
    <name evidence="3" type="ORF">PSYICH_LOCUS2099</name>
</gene>
<evidence type="ECO:0000313" key="4">
    <source>
        <dbReference type="Proteomes" id="UP001153636"/>
    </source>
</evidence>
<dbReference type="EMBL" id="OV651822">
    <property type="protein sequence ID" value="CAH1100881.1"/>
    <property type="molecule type" value="Genomic_DNA"/>
</dbReference>
<name>A0A9P0G7K5_9CUCU</name>
<dbReference type="Pfam" id="PF10545">
    <property type="entry name" value="MADF_DNA_bdg"/>
    <property type="match status" value="1"/>
</dbReference>
<evidence type="ECO:0000259" key="2">
    <source>
        <dbReference type="Pfam" id="PF10545"/>
    </source>
</evidence>
<dbReference type="InterPro" id="IPR006578">
    <property type="entry name" value="MADF-dom"/>
</dbReference>
<sequence>MSSRKAIKTLPDDEQFNIGFVQNVEKYPCLYDHTLKAYSNRSEQDKAWSQVAGTYFFYMVDKQNEHMFLVIGAVTKPSLKNTNTFLGLMHPINTLSFEKLQAMDPDSDAEDDIKMNTSLPSSSRGKRSYASELDYDSDDSIGDPDFHSTPKKVTRALYSSSDEEDDNEPLANLLRPKPRLSNKQTKNNEFEWSRKPYFRGSQL</sequence>
<organism evidence="3 4">
    <name type="scientific">Psylliodes chrysocephalus</name>
    <dbReference type="NCBI Taxonomy" id="3402493"/>
    <lineage>
        <taxon>Eukaryota</taxon>
        <taxon>Metazoa</taxon>
        <taxon>Ecdysozoa</taxon>
        <taxon>Arthropoda</taxon>
        <taxon>Hexapoda</taxon>
        <taxon>Insecta</taxon>
        <taxon>Pterygota</taxon>
        <taxon>Neoptera</taxon>
        <taxon>Endopterygota</taxon>
        <taxon>Coleoptera</taxon>
        <taxon>Polyphaga</taxon>
        <taxon>Cucujiformia</taxon>
        <taxon>Chrysomeloidea</taxon>
        <taxon>Chrysomelidae</taxon>
        <taxon>Galerucinae</taxon>
        <taxon>Alticini</taxon>
        <taxon>Psylliodes</taxon>
    </lineage>
</organism>
<dbReference type="AlphaFoldDB" id="A0A9P0G7K5"/>
<feature type="domain" description="MADF" evidence="2">
    <location>
        <begin position="20"/>
        <end position="54"/>
    </location>
</feature>
<dbReference type="Proteomes" id="UP001153636">
    <property type="component" value="Chromosome 10"/>
</dbReference>
<feature type="compositionally biased region" description="Acidic residues" evidence="1">
    <location>
        <begin position="133"/>
        <end position="142"/>
    </location>
</feature>
<proteinExistence type="predicted"/>
<reference evidence="3" key="1">
    <citation type="submission" date="2022-01" db="EMBL/GenBank/DDBJ databases">
        <authorList>
            <person name="King R."/>
        </authorList>
    </citation>
    <scope>NUCLEOTIDE SEQUENCE</scope>
</reference>
<dbReference type="OrthoDB" id="6147983at2759"/>
<accession>A0A9P0G7K5</accession>